<name>A0A151Z8V3_TIELA</name>
<dbReference type="Pfam" id="PF09770">
    <property type="entry name" value="PAT1"/>
    <property type="match status" value="1"/>
</dbReference>
<dbReference type="AlphaFoldDB" id="A0A151Z8V3"/>
<dbReference type="FunCoup" id="A0A151Z8V3">
    <property type="interactions" value="1"/>
</dbReference>
<keyword evidence="5" id="KW-0694">RNA-binding</keyword>
<evidence type="ECO:0000256" key="4">
    <source>
        <dbReference type="ARBA" id="ARBA00022490"/>
    </source>
</evidence>
<evidence type="ECO:0000256" key="7">
    <source>
        <dbReference type="SAM" id="MobiDB-lite"/>
    </source>
</evidence>
<gene>
    <name evidence="9" type="ORF">DLAC_09002</name>
</gene>
<evidence type="ECO:0000313" key="9">
    <source>
        <dbReference type="EMBL" id="KYQ90385.1"/>
    </source>
</evidence>
<feature type="domain" description="mRNA decay factor PAT1" evidence="8">
    <location>
        <begin position="396"/>
        <end position="677"/>
    </location>
</feature>
<comment type="subcellular location">
    <subcellularLocation>
        <location evidence="2">Cytoplasm</location>
        <location evidence="2">P-body</location>
    </subcellularLocation>
    <subcellularLocation>
        <location evidence="1">Nucleus</location>
    </subcellularLocation>
</comment>
<feature type="region of interest" description="Disordered" evidence="7">
    <location>
        <begin position="370"/>
        <end position="405"/>
    </location>
</feature>
<dbReference type="InParanoid" id="A0A151Z8V3"/>
<dbReference type="InterPro" id="IPR019167">
    <property type="entry name" value="PAT1_dom"/>
</dbReference>
<dbReference type="PANTHER" id="PTHR21551:SF0">
    <property type="entry name" value="PROTEIN ASSOCIATED WITH TOPO II RELATED-1, ISOFORM A"/>
    <property type="match status" value="1"/>
</dbReference>
<dbReference type="GO" id="GO:0003723">
    <property type="term" value="F:RNA binding"/>
    <property type="evidence" value="ECO:0007669"/>
    <property type="project" value="UniProtKB-KW"/>
</dbReference>
<evidence type="ECO:0000256" key="5">
    <source>
        <dbReference type="ARBA" id="ARBA00022884"/>
    </source>
</evidence>
<keyword evidence="4" id="KW-0963">Cytoplasm</keyword>
<feature type="region of interest" description="Disordered" evidence="7">
    <location>
        <begin position="203"/>
        <end position="323"/>
    </location>
</feature>
<evidence type="ECO:0000256" key="1">
    <source>
        <dbReference type="ARBA" id="ARBA00004123"/>
    </source>
</evidence>
<dbReference type="Proteomes" id="UP000076078">
    <property type="component" value="Unassembled WGS sequence"/>
</dbReference>
<dbReference type="OMA" id="NDEWENQ"/>
<organism evidence="9 10">
    <name type="scientific">Tieghemostelium lacteum</name>
    <name type="common">Slime mold</name>
    <name type="synonym">Dictyostelium lacteum</name>
    <dbReference type="NCBI Taxonomy" id="361077"/>
    <lineage>
        <taxon>Eukaryota</taxon>
        <taxon>Amoebozoa</taxon>
        <taxon>Evosea</taxon>
        <taxon>Eumycetozoa</taxon>
        <taxon>Dictyostelia</taxon>
        <taxon>Dictyosteliales</taxon>
        <taxon>Raperosteliaceae</taxon>
        <taxon>Tieghemostelium</taxon>
    </lineage>
</organism>
<evidence type="ECO:0000256" key="2">
    <source>
        <dbReference type="ARBA" id="ARBA00004201"/>
    </source>
</evidence>
<proteinExistence type="inferred from homology"/>
<dbReference type="GO" id="GO:0000290">
    <property type="term" value="P:deadenylation-dependent decapping of nuclear-transcribed mRNA"/>
    <property type="evidence" value="ECO:0007669"/>
    <property type="project" value="InterPro"/>
</dbReference>
<dbReference type="GO" id="GO:0000932">
    <property type="term" value="C:P-body"/>
    <property type="evidence" value="ECO:0007669"/>
    <property type="project" value="UniProtKB-SubCell"/>
</dbReference>
<comment type="caution">
    <text evidence="9">The sequence shown here is derived from an EMBL/GenBank/DDBJ whole genome shotgun (WGS) entry which is preliminary data.</text>
</comment>
<dbReference type="OrthoDB" id="74835at2759"/>
<accession>A0A151Z8V3</accession>
<reference evidence="9 10" key="1">
    <citation type="submission" date="2015-12" db="EMBL/GenBank/DDBJ databases">
        <title>Dictyostelia acquired genes for synthesis and detection of signals that induce cell-type specialization by lateral gene transfer from prokaryotes.</title>
        <authorList>
            <person name="Gloeckner G."/>
            <person name="Schaap P."/>
        </authorList>
    </citation>
    <scope>NUCLEOTIDE SEQUENCE [LARGE SCALE GENOMIC DNA]</scope>
    <source>
        <strain evidence="9 10">TK</strain>
    </source>
</reference>
<feature type="region of interest" description="Disordered" evidence="7">
    <location>
        <begin position="61"/>
        <end position="104"/>
    </location>
</feature>
<evidence type="ECO:0000256" key="3">
    <source>
        <dbReference type="ARBA" id="ARBA00009138"/>
    </source>
</evidence>
<sequence>MSFNYFEEFDGNQVQNEEEENLYDDDETFGDTGPLNNEWENNHNLLSTEHEDFLHKNQLRKANSFNDDENDTKDDDDEEETGNGVHNPQQHHRDNHQSFSQFSQTTRRVTGVFNSLSIDDDSSTNEMIDEESVFKIAMGESAFEHHKHTTTTTTTTTHHIKPQEPINPLLKLMSQIPVDQQTVDHELLKNRFSVSDLEAKYNNNIDTEVDDEEEPLTPQKLNKTDQQQQQQQQQQHQESPKQQYYKNKYSRPPPITLGDMVPGNAPQQAQQGTQSNRKQYQQQQQQQQNQNLSPRTNKFKSKPHQQNQGGNNNSSNNSSNTTITDKKYMSADEIQSINRLQSYQIHFTNPYIEDYYYQRFRMKTTIPSHTHTPICDSQPKTTPVKKPGQGSTADPLSGALGRIPTHSIRAPRQILQIILSNEDSAQDSSSPQDKNQKSDQTIKLVVESSYSHILDLDDINLLISITQDQTLLSEYMQKRETVSQALFQSLHLDPFPSFKFESPQLPPQDPNQKWPSVCPEDLLFVSLWVIAKGRKLLKRAFPMLTDKQSLSGLFAVCRNLPLLLLLHLPEGSEQSTESIYQTVVKWIMDVPIKFFILGFHFLVNFNQSKFIVKLLDSKPGRSIVHAFLARGILLHDPNYLMKSGFILEPIDNEQWRDVFDRFFLRLSGSFLSIFPPTNTPSMELSQLFSLIFGNSSDKQRQQIQMELGSV</sequence>
<evidence type="ECO:0000256" key="6">
    <source>
        <dbReference type="ARBA" id="ARBA00023242"/>
    </source>
</evidence>
<dbReference type="InterPro" id="IPR039900">
    <property type="entry name" value="Pat1-like"/>
</dbReference>
<feature type="compositionally biased region" description="Acidic residues" evidence="7">
    <location>
        <begin position="16"/>
        <end position="29"/>
    </location>
</feature>
<dbReference type="PANTHER" id="PTHR21551">
    <property type="entry name" value="TOPOISOMERASE II-ASSOCIATED PROTEIN PAT1"/>
    <property type="match status" value="1"/>
</dbReference>
<feature type="compositionally biased region" description="Acidic residues" evidence="7">
    <location>
        <begin position="66"/>
        <end position="81"/>
    </location>
</feature>
<keyword evidence="6" id="KW-0539">Nucleus</keyword>
<evidence type="ECO:0000259" key="8">
    <source>
        <dbReference type="Pfam" id="PF09770"/>
    </source>
</evidence>
<dbReference type="STRING" id="361077.A0A151Z8V3"/>
<feature type="compositionally biased region" description="Polar residues" evidence="7">
    <location>
        <begin position="265"/>
        <end position="278"/>
    </location>
</feature>
<feature type="region of interest" description="Disordered" evidence="7">
    <location>
        <begin position="1"/>
        <end position="41"/>
    </location>
</feature>
<protein>
    <recommendedName>
        <fullName evidence="8">mRNA decay factor PAT1 domain-containing protein</fullName>
    </recommendedName>
</protein>
<feature type="compositionally biased region" description="Low complexity" evidence="7">
    <location>
        <begin position="226"/>
        <end position="243"/>
    </location>
</feature>
<feature type="compositionally biased region" description="Low complexity" evidence="7">
    <location>
        <begin position="279"/>
        <end position="291"/>
    </location>
</feature>
<dbReference type="GO" id="GO:0005634">
    <property type="term" value="C:nucleus"/>
    <property type="evidence" value="ECO:0007669"/>
    <property type="project" value="UniProtKB-SubCell"/>
</dbReference>
<dbReference type="GO" id="GO:0033962">
    <property type="term" value="P:P-body assembly"/>
    <property type="evidence" value="ECO:0007669"/>
    <property type="project" value="TreeGrafter"/>
</dbReference>
<comment type="similarity">
    <text evidence="3">Belongs to the PAT1 family.</text>
</comment>
<dbReference type="EMBL" id="LODT01000037">
    <property type="protein sequence ID" value="KYQ90385.1"/>
    <property type="molecule type" value="Genomic_DNA"/>
</dbReference>
<feature type="compositionally biased region" description="Low complexity" evidence="7">
    <location>
        <begin position="305"/>
        <end position="320"/>
    </location>
</feature>
<keyword evidence="10" id="KW-1185">Reference proteome</keyword>
<evidence type="ECO:0000313" key="10">
    <source>
        <dbReference type="Proteomes" id="UP000076078"/>
    </source>
</evidence>